<evidence type="ECO:0000256" key="2">
    <source>
        <dbReference type="ARBA" id="ARBA00008912"/>
    </source>
</evidence>
<comment type="subcellular location">
    <subcellularLocation>
        <location evidence="1">Nucleus</location>
    </subcellularLocation>
</comment>
<dbReference type="Proteomes" id="UP000033140">
    <property type="component" value="Unassembled WGS sequence"/>
</dbReference>
<dbReference type="InterPro" id="IPR012340">
    <property type="entry name" value="NA-bd_OB-fold"/>
</dbReference>
<evidence type="ECO:0000256" key="1">
    <source>
        <dbReference type="ARBA" id="ARBA00004123"/>
    </source>
</evidence>
<proteinExistence type="inferred from homology"/>
<evidence type="ECO:0000313" key="5">
    <source>
        <dbReference type="Proteomes" id="UP000033140"/>
    </source>
</evidence>
<accession>A0A0E9NE96</accession>
<keyword evidence="5" id="KW-1185">Reference proteome</keyword>
<dbReference type="STRING" id="698492.A0A0E9NE96"/>
<dbReference type="SMART" id="SM00658">
    <property type="entry name" value="RPOL8c"/>
    <property type="match status" value="1"/>
</dbReference>
<dbReference type="FunFam" id="2.40.50.140:FF:000191">
    <property type="entry name" value="DNA-directed RNA polymerases I, II, and III subunit RPABC3"/>
    <property type="match status" value="1"/>
</dbReference>
<comment type="similarity">
    <text evidence="2">Belongs to the eukaryotic RPB8 RNA polymerase subunit family.</text>
</comment>
<reference evidence="4 5" key="3">
    <citation type="journal article" date="2015" name="Genome Announc.">
        <title>Draft Genome Sequence of the Archiascomycetous Yeast Saitoella complicata.</title>
        <authorList>
            <person name="Yamauchi K."/>
            <person name="Kondo S."/>
            <person name="Hamamoto M."/>
            <person name="Takahashi Y."/>
            <person name="Ogura Y."/>
            <person name="Hayashi T."/>
            <person name="Nishida H."/>
        </authorList>
    </citation>
    <scope>NUCLEOTIDE SEQUENCE [LARGE SCALE GENOMIC DNA]</scope>
    <source>
        <strain evidence="4 5">NRRL Y-17804</strain>
    </source>
</reference>
<dbReference type="SUPFAM" id="SSF50249">
    <property type="entry name" value="Nucleic acid-binding proteins"/>
    <property type="match status" value="1"/>
</dbReference>
<reference evidence="4 5" key="1">
    <citation type="journal article" date="2011" name="J. Gen. Appl. Microbiol.">
        <title>Draft genome sequencing of the enigmatic yeast Saitoella complicata.</title>
        <authorList>
            <person name="Nishida H."/>
            <person name="Hamamoto M."/>
            <person name="Sugiyama J."/>
        </authorList>
    </citation>
    <scope>NUCLEOTIDE SEQUENCE [LARGE SCALE GENOMIC DNA]</scope>
    <source>
        <strain evidence="4 5">NRRL Y-17804</strain>
    </source>
</reference>
<dbReference type="EMBL" id="BACD03000013">
    <property type="protein sequence ID" value="GAO48177.1"/>
    <property type="molecule type" value="Genomic_DNA"/>
</dbReference>
<dbReference type="GO" id="GO:0003899">
    <property type="term" value="F:DNA-directed RNA polymerase activity"/>
    <property type="evidence" value="ECO:0007669"/>
    <property type="project" value="InterPro"/>
</dbReference>
<sequence length="177" mass="20036">MPRAQSLISIDTVHRTPYTVQRRIVPNAKMSGSAIILEKDFLISATDNANFDRVTRISASTADKDIEIELDINSEIYPLEEGRKVRLVLAKALALDGSRDVNAEGRGWRETSEVTLAEEYEYVCYGKVYRHDEHGETDLISVYISFGGLLLMVKGNYKDLQGLNQDNVYLLIKKHEQ</sequence>
<dbReference type="InterPro" id="IPR005570">
    <property type="entry name" value="RPABC3"/>
</dbReference>
<dbReference type="PIRSF" id="PIRSF000779">
    <property type="entry name" value="RNA_pol_Rpb8"/>
    <property type="match status" value="1"/>
</dbReference>
<evidence type="ECO:0000256" key="3">
    <source>
        <dbReference type="ARBA" id="ARBA00023242"/>
    </source>
</evidence>
<dbReference type="Pfam" id="PF03870">
    <property type="entry name" value="RNA_pol_Rpb8"/>
    <property type="match status" value="1"/>
</dbReference>
<dbReference type="AlphaFoldDB" id="A0A0E9NE96"/>
<dbReference type="GO" id="GO:0005666">
    <property type="term" value="C:RNA polymerase III complex"/>
    <property type="evidence" value="ECO:0007669"/>
    <property type="project" value="TreeGrafter"/>
</dbReference>
<dbReference type="GO" id="GO:0005665">
    <property type="term" value="C:RNA polymerase II, core complex"/>
    <property type="evidence" value="ECO:0007669"/>
    <property type="project" value="TreeGrafter"/>
</dbReference>
<dbReference type="PANTHER" id="PTHR10917">
    <property type="entry name" value="DNA-DIRECTED RNA POLYMERASES I, II, AND III SUBUNIT RPABC3"/>
    <property type="match status" value="1"/>
</dbReference>
<organism evidence="4 5">
    <name type="scientific">Saitoella complicata (strain BCRC 22490 / CBS 7301 / JCM 7358 / NBRC 10748 / NRRL Y-17804)</name>
    <dbReference type="NCBI Taxonomy" id="698492"/>
    <lineage>
        <taxon>Eukaryota</taxon>
        <taxon>Fungi</taxon>
        <taxon>Dikarya</taxon>
        <taxon>Ascomycota</taxon>
        <taxon>Taphrinomycotina</taxon>
        <taxon>Taphrinomycotina incertae sedis</taxon>
        <taxon>Saitoella</taxon>
    </lineage>
</organism>
<dbReference type="GO" id="GO:0006351">
    <property type="term" value="P:DNA-templated transcription"/>
    <property type="evidence" value="ECO:0007669"/>
    <property type="project" value="InterPro"/>
</dbReference>
<dbReference type="Gene3D" id="2.40.50.140">
    <property type="entry name" value="Nucleic acid-binding proteins"/>
    <property type="match status" value="1"/>
</dbReference>
<name>A0A0E9NE96_SAICN</name>
<gene>
    <name evidence="4" type="ORF">G7K_2357-t1</name>
</gene>
<reference evidence="4 5" key="2">
    <citation type="journal article" date="2014" name="J. Gen. Appl. Microbiol.">
        <title>The early diverging ascomycetous budding yeast Saitoella complicata has three histone deacetylases belonging to the Clr6, Hos2, and Rpd3 lineages.</title>
        <authorList>
            <person name="Nishida H."/>
            <person name="Matsumoto T."/>
            <person name="Kondo S."/>
            <person name="Hamamoto M."/>
            <person name="Yoshikawa H."/>
        </authorList>
    </citation>
    <scope>NUCLEOTIDE SEQUENCE [LARGE SCALE GENOMIC DNA]</scope>
    <source>
        <strain evidence="4 5">NRRL Y-17804</strain>
    </source>
</reference>
<evidence type="ECO:0008006" key="6">
    <source>
        <dbReference type="Google" id="ProtNLM"/>
    </source>
</evidence>
<protein>
    <recommendedName>
        <fullName evidence="6">DNA-directed RNA polymerases I, II, and III subunit RPABC3</fullName>
    </recommendedName>
</protein>
<evidence type="ECO:0000313" key="4">
    <source>
        <dbReference type="EMBL" id="GAO48177.1"/>
    </source>
</evidence>
<dbReference type="PANTHER" id="PTHR10917:SF0">
    <property type="entry name" value="DNA-DIRECTED RNA POLYMERASES I, II, AND III SUBUNIT RPABC3"/>
    <property type="match status" value="1"/>
</dbReference>
<dbReference type="GO" id="GO:0005736">
    <property type="term" value="C:RNA polymerase I complex"/>
    <property type="evidence" value="ECO:0007669"/>
    <property type="project" value="TreeGrafter"/>
</dbReference>
<comment type="caution">
    <text evidence="4">The sequence shown here is derived from an EMBL/GenBank/DDBJ whole genome shotgun (WGS) entry which is preliminary data.</text>
</comment>
<keyword evidence="3" id="KW-0539">Nucleus</keyword>